<sequence length="85" mass="9080">MGQVVPATSQARGQARSILDGTTDTLAPAWSEDDFEPIGHVTFTLPMPPRRLMLQLIGGYFFSSGSGHLASGTSKIGFEIEVEAQ</sequence>
<dbReference type="Proteomes" id="UP000651738">
    <property type="component" value="Unassembled WGS sequence"/>
</dbReference>
<dbReference type="OrthoDB" id="6160620at2"/>
<proteinExistence type="predicted"/>
<feature type="compositionally biased region" description="Polar residues" evidence="1">
    <location>
        <begin position="1"/>
        <end position="12"/>
    </location>
</feature>
<dbReference type="RefSeq" id="WP_146802185.1">
    <property type="nucleotide sequence ID" value="NZ_BJUK01000010.1"/>
</dbReference>
<evidence type="ECO:0000256" key="1">
    <source>
        <dbReference type="SAM" id="MobiDB-lite"/>
    </source>
</evidence>
<dbReference type="Proteomes" id="UP000321275">
    <property type="component" value="Unassembled WGS sequence"/>
</dbReference>
<organism evidence="2 4">
    <name type="scientific">Bisbaumannia pacifica</name>
    <dbReference type="NCBI Taxonomy" id="77098"/>
    <lineage>
        <taxon>Bacteria</taxon>
        <taxon>Pseudomonadati</taxon>
        <taxon>Pseudomonadota</taxon>
        <taxon>Gammaproteobacteria</taxon>
        <taxon>Oceanospirillales</taxon>
        <taxon>Halomonadaceae</taxon>
        <taxon>Bisbaumannia</taxon>
    </lineage>
</organism>
<evidence type="ECO:0000313" key="2">
    <source>
        <dbReference type="EMBL" id="GEK46914.1"/>
    </source>
</evidence>
<keyword evidence="4" id="KW-1185">Reference proteome</keyword>
<comment type="caution">
    <text evidence="2">The sequence shown here is derived from an EMBL/GenBank/DDBJ whole genome shotgun (WGS) entry which is preliminary data.</text>
</comment>
<reference evidence="3 5" key="2">
    <citation type="submission" date="2020-12" db="EMBL/GenBank/DDBJ databases">
        <title>Draft genome sequence of Halomonas pacifica strain CARE-V15.</title>
        <authorList>
            <person name="Vignesh N."/>
            <person name="Thabitha A."/>
            <person name="Saravanan R."/>
            <person name="Manigandan V."/>
        </authorList>
    </citation>
    <scope>NUCLEOTIDE SEQUENCE [LARGE SCALE GENOMIC DNA]</scope>
    <source>
        <strain evidence="3 5">CARE-V15</strain>
    </source>
</reference>
<reference evidence="2 4" key="1">
    <citation type="submission" date="2019-07" db="EMBL/GenBank/DDBJ databases">
        <title>Whole genome shotgun sequence of Halomonas pacifica NBRC 102220.</title>
        <authorList>
            <person name="Hosoyama A."/>
            <person name="Uohara A."/>
            <person name="Ohji S."/>
            <person name="Ichikawa N."/>
        </authorList>
    </citation>
    <scope>NUCLEOTIDE SEQUENCE [LARGE SCALE GENOMIC DNA]</scope>
    <source>
        <strain evidence="2 4">NBRC 102220</strain>
    </source>
</reference>
<protein>
    <submittedName>
        <fullName evidence="2">Uncharacterized protein</fullName>
    </submittedName>
</protein>
<gene>
    <name evidence="2" type="ORF">HPA02_11970</name>
    <name evidence="3" type="ORF">I7V36_06415</name>
</gene>
<dbReference type="EMBL" id="BJUK01000010">
    <property type="protein sequence ID" value="GEK46914.1"/>
    <property type="molecule type" value="Genomic_DNA"/>
</dbReference>
<accession>A0A510X657</accession>
<evidence type="ECO:0000313" key="4">
    <source>
        <dbReference type="Proteomes" id="UP000321275"/>
    </source>
</evidence>
<dbReference type="AlphaFoldDB" id="A0A510X657"/>
<evidence type="ECO:0000313" key="3">
    <source>
        <dbReference type="EMBL" id="MBH8579727.1"/>
    </source>
</evidence>
<dbReference type="EMBL" id="JAEDAF010000004">
    <property type="protein sequence ID" value="MBH8579727.1"/>
    <property type="molecule type" value="Genomic_DNA"/>
</dbReference>
<name>A0A510X657_9GAMM</name>
<evidence type="ECO:0000313" key="5">
    <source>
        <dbReference type="Proteomes" id="UP000651738"/>
    </source>
</evidence>
<feature type="region of interest" description="Disordered" evidence="1">
    <location>
        <begin position="1"/>
        <end position="20"/>
    </location>
</feature>